<dbReference type="AlphaFoldDB" id="A0A1M6ANJ0"/>
<dbReference type="EMBL" id="FQXK01000028">
    <property type="protein sequence ID" value="SHI38079.1"/>
    <property type="molecule type" value="Genomic_DNA"/>
</dbReference>
<protein>
    <submittedName>
        <fullName evidence="1">Uncharacterized protein</fullName>
    </submittedName>
</protein>
<gene>
    <name evidence="1" type="ORF">SAMN02745229_02988</name>
</gene>
<sequence>MNNIQNTPLPTNLFVIELNHTDMARPDDRKQKVDTWAKLFKATTWEEIKMITKDNPSMNSTAESIYLSNSDFAIREQCRVREDNIAHEKYQKECIENLTKEVTHLRELLKKHGIEEE</sequence>
<dbReference type="Proteomes" id="UP000184278">
    <property type="component" value="Unassembled WGS sequence"/>
</dbReference>
<dbReference type="OrthoDB" id="2000698at2"/>
<organism evidence="1 2">
    <name type="scientific">Butyrivibrio fibrisolvens DSM 3071</name>
    <dbReference type="NCBI Taxonomy" id="1121131"/>
    <lineage>
        <taxon>Bacteria</taxon>
        <taxon>Bacillati</taxon>
        <taxon>Bacillota</taxon>
        <taxon>Clostridia</taxon>
        <taxon>Lachnospirales</taxon>
        <taxon>Lachnospiraceae</taxon>
        <taxon>Butyrivibrio</taxon>
    </lineage>
</organism>
<keyword evidence="2" id="KW-1185">Reference proteome</keyword>
<accession>A0A1M6ANJ0</accession>
<reference evidence="2" key="1">
    <citation type="submission" date="2016-11" db="EMBL/GenBank/DDBJ databases">
        <authorList>
            <person name="Varghese N."/>
            <person name="Submissions S."/>
        </authorList>
    </citation>
    <scope>NUCLEOTIDE SEQUENCE [LARGE SCALE GENOMIC DNA]</scope>
    <source>
        <strain evidence="2">DSM 3071</strain>
    </source>
</reference>
<evidence type="ECO:0000313" key="2">
    <source>
        <dbReference type="Proteomes" id="UP000184278"/>
    </source>
</evidence>
<name>A0A1M6ANJ0_BUTFI</name>
<evidence type="ECO:0000313" key="1">
    <source>
        <dbReference type="EMBL" id="SHI38079.1"/>
    </source>
</evidence>
<proteinExistence type="predicted"/>